<sequence>MDIQLKHKAIGFNYLIRYSDSKTKVPVKIKKNNPAREFIKAVEKEAEQ</sequence>
<accession>A0ABN7V6G1</accession>
<gene>
    <name evidence="1" type="ORF">GMARGA_LOCUS14434</name>
</gene>
<evidence type="ECO:0000313" key="1">
    <source>
        <dbReference type="EMBL" id="CAG8731438.1"/>
    </source>
</evidence>
<keyword evidence="2" id="KW-1185">Reference proteome</keyword>
<organism evidence="1 2">
    <name type="scientific">Gigaspora margarita</name>
    <dbReference type="NCBI Taxonomy" id="4874"/>
    <lineage>
        <taxon>Eukaryota</taxon>
        <taxon>Fungi</taxon>
        <taxon>Fungi incertae sedis</taxon>
        <taxon>Mucoromycota</taxon>
        <taxon>Glomeromycotina</taxon>
        <taxon>Glomeromycetes</taxon>
        <taxon>Diversisporales</taxon>
        <taxon>Gigasporaceae</taxon>
        <taxon>Gigaspora</taxon>
    </lineage>
</organism>
<evidence type="ECO:0000313" key="2">
    <source>
        <dbReference type="Proteomes" id="UP000789901"/>
    </source>
</evidence>
<name>A0ABN7V6G1_GIGMA</name>
<protein>
    <submittedName>
        <fullName evidence="1">17924_t:CDS:1</fullName>
    </submittedName>
</protein>
<comment type="caution">
    <text evidence="1">The sequence shown here is derived from an EMBL/GenBank/DDBJ whole genome shotgun (WGS) entry which is preliminary data.</text>
</comment>
<dbReference type="Proteomes" id="UP000789901">
    <property type="component" value="Unassembled WGS sequence"/>
</dbReference>
<dbReference type="EMBL" id="CAJVQB010009568">
    <property type="protein sequence ID" value="CAG8731438.1"/>
    <property type="molecule type" value="Genomic_DNA"/>
</dbReference>
<feature type="non-terminal residue" evidence="1">
    <location>
        <position position="48"/>
    </location>
</feature>
<reference evidence="1 2" key="1">
    <citation type="submission" date="2021-06" db="EMBL/GenBank/DDBJ databases">
        <authorList>
            <person name="Kallberg Y."/>
            <person name="Tangrot J."/>
            <person name="Rosling A."/>
        </authorList>
    </citation>
    <scope>NUCLEOTIDE SEQUENCE [LARGE SCALE GENOMIC DNA]</scope>
    <source>
        <strain evidence="1 2">120-4 pot B 10/14</strain>
    </source>
</reference>
<proteinExistence type="predicted"/>